<dbReference type="RefSeq" id="XP_046054382.1">
    <property type="nucleotide sequence ID" value="XM_046195153.1"/>
</dbReference>
<evidence type="ECO:0000313" key="8">
    <source>
        <dbReference type="EMBL" id="KAH7265647.1"/>
    </source>
</evidence>
<dbReference type="InterPro" id="IPR002938">
    <property type="entry name" value="FAD-bd"/>
</dbReference>
<dbReference type="Pfam" id="PF01494">
    <property type="entry name" value="FAD_binding_3"/>
    <property type="match status" value="1"/>
</dbReference>
<dbReference type="GO" id="GO:0004497">
    <property type="term" value="F:monooxygenase activity"/>
    <property type="evidence" value="ECO:0007669"/>
    <property type="project" value="UniProtKB-KW"/>
</dbReference>
<dbReference type="Gene3D" id="3.30.559.10">
    <property type="entry name" value="Chloramphenicol acetyltransferase-like domain"/>
    <property type="match status" value="2"/>
</dbReference>
<dbReference type="InterPro" id="IPR036188">
    <property type="entry name" value="FAD/NAD-bd_sf"/>
</dbReference>
<keyword evidence="4" id="KW-0560">Oxidoreductase</keyword>
<keyword evidence="6" id="KW-0472">Membrane</keyword>
<dbReference type="SUPFAM" id="SSF51905">
    <property type="entry name" value="FAD/NAD(P)-binding domain"/>
    <property type="match status" value="1"/>
</dbReference>
<evidence type="ECO:0000256" key="1">
    <source>
        <dbReference type="ARBA" id="ARBA00001974"/>
    </source>
</evidence>
<evidence type="ECO:0000256" key="3">
    <source>
        <dbReference type="ARBA" id="ARBA00022827"/>
    </source>
</evidence>
<evidence type="ECO:0000256" key="5">
    <source>
        <dbReference type="ARBA" id="ARBA00023033"/>
    </source>
</evidence>
<dbReference type="GO" id="GO:0071949">
    <property type="term" value="F:FAD binding"/>
    <property type="evidence" value="ECO:0007669"/>
    <property type="project" value="InterPro"/>
</dbReference>
<evidence type="ECO:0000259" key="7">
    <source>
        <dbReference type="Pfam" id="PF01494"/>
    </source>
</evidence>
<name>A0A9P9KJV3_FUSRE</name>
<dbReference type="InterPro" id="IPR023213">
    <property type="entry name" value="CAT-like_dom_sf"/>
</dbReference>
<evidence type="ECO:0000313" key="9">
    <source>
        <dbReference type="Proteomes" id="UP000720189"/>
    </source>
</evidence>
<protein>
    <recommendedName>
        <fullName evidence="7">FAD-binding domain-containing protein</fullName>
    </recommendedName>
</protein>
<feature type="transmembrane region" description="Helical" evidence="6">
    <location>
        <begin position="361"/>
        <end position="379"/>
    </location>
</feature>
<dbReference type="AlphaFoldDB" id="A0A9P9KJV3"/>
<gene>
    <name evidence="8" type="ORF">BKA55DRAFT_590867</name>
</gene>
<organism evidence="8 9">
    <name type="scientific">Fusarium redolens</name>
    <dbReference type="NCBI Taxonomy" id="48865"/>
    <lineage>
        <taxon>Eukaryota</taxon>
        <taxon>Fungi</taxon>
        <taxon>Dikarya</taxon>
        <taxon>Ascomycota</taxon>
        <taxon>Pezizomycotina</taxon>
        <taxon>Sordariomycetes</taxon>
        <taxon>Hypocreomycetidae</taxon>
        <taxon>Hypocreales</taxon>
        <taxon>Nectriaceae</taxon>
        <taxon>Fusarium</taxon>
        <taxon>Fusarium redolens species complex</taxon>
    </lineage>
</organism>
<keyword evidence="9" id="KW-1185">Reference proteome</keyword>
<evidence type="ECO:0000256" key="6">
    <source>
        <dbReference type="SAM" id="Phobius"/>
    </source>
</evidence>
<dbReference type="Gene3D" id="3.50.50.60">
    <property type="entry name" value="FAD/NAD(P)-binding domain"/>
    <property type="match status" value="1"/>
</dbReference>
<accession>A0A9P9KJV3</accession>
<dbReference type="OrthoDB" id="655030at2759"/>
<dbReference type="SUPFAM" id="SSF52777">
    <property type="entry name" value="CoA-dependent acyltransferases"/>
    <property type="match status" value="1"/>
</dbReference>
<dbReference type="GeneID" id="70225107"/>
<comment type="cofactor">
    <cofactor evidence="1">
        <name>FAD</name>
        <dbReference type="ChEBI" id="CHEBI:57692"/>
    </cofactor>
</comment>
<feature type="transmembrane region" description="Helical" evidence="6">
    <location>
        <begin position="399"/>
        <end position="421"/>
    </location>
</feature>
<keyword evidence="2" id="KW-0285">Flavoprotein</keyword>
<evidence type="ECO:0000256" key="4">
    <source>
        <dbReference type="ARBA" id="ARBA00023002"/>
    </source>
</evidence>
<evidence type="ECO:0000256" key="2">
    <source>
        <dbReference type="ARBA" id="ARBA00022630"/>
    </source>
</evidence>
<comment type="caution">
    <text evidence="8">The sequence shown here is derived from an EMBL/GenBank/DDBJ whole genome shotgun (WGS) entry which is preliminary data.</text>
</comment>
<feature type="domain" description="FAD-binding" evidence="7">
    <location>
        <begin position="9"/>
        <end position="199"/>
    </location>
</feature>
<sequence length="878" mass="98537">MNDQSKPIRVAVIGGGIAGLLLGQLLSSAPGIDAHVFERYENEDSLSGYRIQLSLEILNLLKIHLPPDTWAKVLPSVAKTPKEGYYHSCFMRPNGHVFYTYLPEEFRRTAAVSRIRLRKGLLHESEKWLTTGKKFTAYEEMKDGTIKANFADGSSHVCDLIVGADGITSRVRRTLLPSVQTVQTDLVIIYFKVPYTREVESMIPYKTGSLVLYPNGQEITIMTWQNPEKPYAKGLDPEHIDPETSYVMVGFGSRLEDFADQSKSPAEMTPHELKAECISRANAHPTHPSIKALVELIVTDSAYANVFRMVDVRAACAMEDAVDLSRTIMRFPGTPVEKRAGMLREYVDKMRARRLKERKRSAFVMNICFFGTTPLRAAVRDYGMEIANVWLTASGFVKFTILVLVIGAFVGGIWGLNGEFLGKLAEGLRQRIDLHHDDQGSGDRVFPLSFLDTYFMPVDVVLVINGTLDKDRLCASLSKTLSLYPPVYGRFRRPSAATQGELSLHLYHPVPLYWQTNHEGAFHPSVWKSFINRITTKKVLNGQAPLLQITVTYLPSTCQTVLGVSFCHVLGDALSLYQLLKAWQNIHTQEVTSIPPPVTERIRFKSALKTVSVNEIPRRLPRRSQQFSPTLISKIKAYAPLVHTIMFKTLEYARFDVTADDLSILVEKTRARLHPTTCSTQDAFKAYLLKALNRFVYNGLTAYSRVTRIVTIVDARKTRNMPEEYFGNCITAVDTPYLAASKNLSEVALAVREGVIGLTPEKLAKGDEWIQSIQNVNGLMDLTPAFDPDTLYVDDWTKVSMEEINFGQGQEMFCQPLEVEALPVRNWCMIYRAKASNDAGGGKRLGYQVQVSVPKGRAAELAKGIALDVQEGFDEYFW</sequence>
<dbReference type="EMBL" id="JAGMUX010000003">
    <property type="protein sequence ID" value="KAH7265647.1"/>
    <property type="molecule type" value="Genomic_DNA"/>
</dbReference>
<dbReference type="Pfam" id="PF02458">
    <property type="entry name" value="Transferase"/>
    <property type="match status" value="1"/>
</dbReference>
<dbReference type="Proteomes" id="UP000720189">
    <property type="component" value="Unassembled WGS sequence"/>
</dbReference>
<dbReference type="PANTHER" id="PTHR47178">
    <property type="entry name" value="MONOOXYGENASE, FAD-BINDING"/>
    <property type="match status" value="1"/>
</dbReference>
<reference evidence="8" key="1">
    <citation type="journal article" date="2021" name="Nat. Commun.">
        <title>Genetic determinants of endophytism in the Arabidopsis root mycobiome.</title>
        <authorList>
            <person name="Mesny F."/>
            <person name="Miyauchi S."/>
            <person name="Thiergart T."/>
            <person name="Pickel B."/>
            <person name="Atanasova L."/>
            <person name="Karlsson M."/>
            <person name="Huettel B."/>
            <person name="Barry K.W."/>
            <person name="Haridas S."/>
            <person name="Chen C."/>
            <person name="Bauer D."/>
            <person name="Andreopoulos W."/>
            <person name="Pangilinan J."/>
            <person name="LaButti K."/>
            <person name="Riley R."/>
            <person name="Lipzen A."/>
            <person name="Clum A."/>
            <person name="Drula E."/>
            <person name="Henrissat B."/>
            <person name="Kohler A."/>
            <person name="Grigoriev I.V."/>
            <person name="Martin F.M."/>
            <person name="Hacquard S."/>
        </authorList>
    </citation>
    <scope>NUCLEOTIDE SEQUENCE</scope>
    <source>
        <strain evidence="8">MPI-CAGE-AT-0023</strain>
    </source>
</reference>
<dbReference type="PRINTS" id="PR00420">
    <property type="entry name" value="RNGMNOXGNASE"/>
</dbReference>
<keyword evidence="6" id="KW-1133">Transmembrane helix</keyword>
<keyword evidence="5" id="KW-0503">Monooxygenase</keyword>
<keyword evidence="6" id="KW-0812">Transmembrane</keyword>
<proteinExistence type="predicted"/>
<dbReference type="PANTHER" id="PTHR47178:SF5">
    <property type="entry name" value="FAD-BINDING DOMAIN-CONTAINING PROTEIN"/>
    <property type="match status" value="1"/>
</dbReference>
<keyword evidence="3" id="KW-0274">FAD</keyword>